<protein>
    <recommendedName>
        <fullName evidence="3">Bacterial extracellular solute-binding protein</fullName>
    </recommendedName>
</protein>
<evidence type="ECO:0008006" key="3">
    <source>
        <dbReference type="Google" id="ProtNLM"/>
    </source>
</evidence>
<dbReference type="Gene3D" id="3.40.190.10">
    <property type="entry name" value="Periplasmic binding protein-like II"/>
    <property type="match status" value="1"/>
</dbReference>
<gene>
    <name evidence="1" type="ORF">GCM10023156_58850</name>
</gene>
<accession>A0ABP8NM63</accession>
<proteinExistence type="predicted"/>
<dbReference type="EMBL" id="BAABGA010000093">
    <property type="protein sequence ID" value="GAA4468119.1"/>
    <property type="molecule type" value="Genomic_DNA"/>
</dbReference>
<evidence type="ECO:0000313" key="1">
    <source>
        <dbReference type="EMBL" id="GAA4468119.1"/>
    </source>
</evidence>
<dbReference type="RefSeq" id="WP_345327265.1">
    <property type="nucleotide sequence ID" value="NZ_BAABGA010000093.1"/>
</dbReference>
<dbReference type="Proteomes" id="UP001500840">
    <property type="component" value="Unassembled WGS sequence"/>
</dbReference>
<dbReference type="SUPFAM" id="SSF53850">
    <property type="entry name" value="Periplasmic binding protein-like II"/>
    <property type="match status" value="1"/>
</dbReference>
<keyword evidence="2" id="KW-1185">Reference proteome</keyword>
<sequence length="440" mass="48231">MAESRHAIQLNRRQLLATASGAILTLPGCTPRPEAEPQSTASRSDVPVRIAMVGTSEQAEIVSRSWSSIDEQPLAITTIPLARGDAERQTMDRLIAETGKSDLVIYPLLAVPELVHAEAIVPISEEQFDAMQAETGELYSAVRNGAARYADEFVAMPMGANQPALLSTAEVPQLSSWDDYDRWVSKDLNGKANEPLAEGWAASMFLWRAASSISRGWLFSRNDLKPTVNEEAYVDALQQMIKTAAHYPAARQSPTEIWSSIQSGELLGGIGFAKNNSTDESEVSISNLPGTDDNNRLLLDPYSPVISLSAMCRQSAVSKRLMDWITGGDGSESIRRQVSGVTTTRAMVQSEITAEPRRQSAYESWLTQRLRTPVTLPPLQLFSAGEYYSVLDSAVIEAIDGKIKAKPALDRVAKQWDAITERVGREKQLSAWRRAQGLRA</sequence>
<name>A0ABP8NM63_9BACT</name>
<reference evidence="2" key="1">
    <citation type="journal article" date="2019" name="Int. J. Syst. Evol. Microbiol.">
        <title>The Global Catalogue of Microorganisms (GCM) 10K type strain sequencing project: providing services to taxonomists for standard genome sequencing and annotation.</title>
        <authorList>
            <consortium name="The Broad Institute Genomics Platform"/>
            <consortium name="The Broad Institute Genome Sequencing Center for Infectious Disease"/>
            <person name="Wu L."/>
            <person name="Ma J."/>
        </authorList>
    </citation>
    <scope>NUCLEOTIDE SEQUENCE [LARGE SCALE GENOMIC DNA]</scope>
    <source>
        <strain evidence="2">JCM 17759</strain>
    </source>
</reference>
<evidence type="ECO:0000313" key="2">
    <source>
        <dbReference type="Proteomes" id="UP001500840"/>
    </source>
</evidence>
<organism evidence="1 2">
    <name type="scientific">Novipirellula rosea</name>
    <dbReference type="NCBI Taxonomy" id="1031540"/>
    <lineage>
        <taxon>Bacteria</taxon>
        <taxon>Pseudomonadati</taxon>
        <taxon>Planctomycetota</taxon>
        <taxon>Planctomycetia</taxon>
        <taxon>Pirellulales</taxon>
        <taxon>Pirellulaceae</taxon>
        <taxon>Novipirellula</taxon>
    </lineage>
</organism>
<comment type="caution">
    <text evidence="1">The sequence shown here is derived from an EMBL/GenBank/DDBJ whole genome shotgun (WGS) entry which is preliminary data.</text>
</comment>